<dbReference type="Proteomes" id="UP000256964">
    <property type="component" value="Unassembled WGS sequence"/>
</dbReference>
<name>A0A371DMT9_9APHY</name>
<dbReference type="InterPro" id="IPR016024">
    <property type="entry name" value="ARM-type_fold"/>
</dbReference>
<dbReference type="PANTHER" id="PTHR12790">
    <property type="entry name" value="TRANSCRIPTION INITIATION FACTOR IA RRN3"/>
    <property type="match status" value="1"/>
</dbReference>
<evidence type="ECO:0000313" key="3">
    <source>
        <dbReference type="EMBL" id="RDX53851.1"/>
    </source>
</evidence>
<keyword evidence="4" id="KW-1185">Reference proteome</keyword>
<reference evidence="3 4" key="1">
    <citation type="journal article" date="2018" name="Biotechnol. Biofuels">
        <title>Integrative visual omics of the white-rot fungus Polyporus brumalis exposes the biotechnological potential of its oxidative enzymes for delignifying raw plant biomass.</title>
        <authorList>
            <person name="Miyauchi S."/>
            <person name="Rancon A."/>
            <person name="Drula E."/>
            <person name="Hage H."/>
            <person name="Chaduli D."/>
            <person name="Favel A."/>
            <person name="Grisel S."/>
            <person name="Henrissat B."/>
            <person name="Herpoel-Gimbert I."/>
            <person name="Ruiz-Duenas F.J."/>
            <person name="Chevret D."/>
            <person name="Hainaut M."/>
            <person name="Lin J."/>
            <person name="Wang M."/>
            <person name="Pangilinan J."/>
            <person name="Lipzen A."/>
            <person name="Lesage-Meessen L."/>
            <person name="Navarro D."/>
            <person name="Riley R."/>
            <person name="Grigoriev I.V."/>
            <person name="Zhou S."/>
            <person name="Raouche S."/>
            <person name="Rosso M.N."/>
        </authorList>
    </citation>
    <scope>NUCLEOTIDE SEQUENCE [LARGE SCALE GENOMIC DNA]</scope>
    <source>
        <strain evidence="3 4">BRFM 1820</strain>
    </source>
</reference>
<feature type="region of interest" description="Disordered" evidence="2">
    <location>
        <begin position="665"/>
        <end position="685"/>
    </location>
</feature>
<dbReference type="GO" id="GO:0005634">
    <property type="term" value="C:nucleus"/>
    <property type="evidence" value="ECO:0007669"/>
    <property type="project" value="TreeGrafter"/>
</dbReference>
<feature type="region of interest" description="Disordered" evidence="2">
    <location>
        <begin position="723"/>
        <end position="810"/>
    </location>
</feature>
<keyword evidence="3" id="KW-0648">Protein biosynthesis</keyword>
<dbReference type="GO" id="GO:0006361">
    <property type="term" value="P:transcription initiation at RNA polymerase I promoter"/>
    <property type="evidence" value="ECO:0007669"/>
    <property type="project" value="InterPro"/>
</dbReference>
<organism evidence="3 4">
    <name type="scientific">Lentinus brumalis</name>
    <dbReference type="NCBI Taxonomy" id="2498619"/>
    <lineage>
        <taxon>Eukaryota</taxon>
        <taxon>Fungi</taxon>
        <taxon>Dikarya</taxon>
        <taxon>Basidiomycota</taxon>
        <taxon>Agaricomycotina</taxon>
        <taxon>Agaricomycetes</taxon>
        <taxon>Polyporales</taxon>
        <taxon>Polyporaceae</taxon>
        <taxon>Lentinus</taxon>
    </lineage>
</organism>
<dbReference type="SUPFAM" id="SSF48371">
    <property type="entry name" value="ARM repeat"/>
    <property type="match status" value="1"/>
</dbReference>
<dbReference type="GO" id="GO:0001181">
    <property type="term" value="F:RNA polymerase I general transcription initiation factor activity"/>
    <property type="evidence" value="ECO:0007669"/>
    <property type="project" value="InterPro"/>
</dbReference>
<accession>A0A371DMT9</accession>
<dbReference type="GO" id="GO:0001042">
    <property type="term" value="F:RNA polymerase I core binding"/>
    <property type="evidence" value="ECO:0007669"/>
    <property type="project" value="TreeGrafter"/>
</dbReference>
<keyword evidence="3" id="KW-0396">Initiation factor</keyword>
<feature type="compositionally biased region" description="Acidic residues" evidence="2">
    <location>
        <begin position="361"/>
        <end position="370"/>
    </location>
</feature>
<feature type="region of interest" description="Disordered" evidence="2">
    <location>
        <begin position="311"/>
        <end position="370"/>
    </location>
</feature>
<dbReference type="Pfam" id="PF05327">
    <property type="entry name" value="RRN3"/>
    <property type="match status" value="1"/>
</dbReference>
<proteinExistence type="inferred from homology"/>
<dbReference type="EMBL" id="KZ857386">
    <property type="protein sequence ID" value="RDX53851.1"/>
    <property type="molecule type" value="Genomic_DNA"/>
</dbReference>
<evidence type="ECO:0000256" key="2">
    <source>
        <dbReference type="SAM" id="MobiDB-lite"/>
    </source>
</evidence>
<feature type="compositionally biased region" description="Basic residues" evidence="2">
    <location>
        <begin position="43"/>
        <end position="54"/>
    </location>
</feature>
<feature type="compositionally biased region" description="Acidic residues" evidence="2">
    <location>
        <begin position="725"/>
        <end position="756"/>
    </location>
</feature>
<dbReference type="GO" id="GO:0003743">
    <property type="term" value="F:translation initiation factor activity"/>
    <property type="evidence" value="ECO:0007669"/>
    <property type="project" value="UniProtKB-KW"/>
</dbReference>
<protein>
    <submittedName>
        <fullName evidence="3">RNA polymerase I-specific transcription initiation factor RRN3</fullName>
    </submittedName>
</protein>
<dbReference type="InterPro" id="IPR007991">
    <property type="entry name" value="RNA_pol_I_trans_ini_fac_RRN3"/>
</dbReference>
<dbReference type="PANTHER" id="PTHR12790:SF0">
    <property type="entry name" value="RNA POLYMERASE I-SPECIFIC TRANSCRIPTION INITIATION FACTOR RRN3-RELATED"/>
    <property type="match status" value="1"/>
</dbReference>
<comment type="similarity">
    <text evidence="1">Belongs to the RRN3 family.</text>
</comment>
<feature type="compositionally biased region" description="Basic and acidic residues" evidence="2">
    <location>
        <begin position="28"/>
        <end position="41"/>
    </location>
</feature>
<feature type="compositionally biased region" description="Acidic residues" evidence="2">
    <location>
        <begin position="336"/>
        <end position="352"/>
    </location>
</feature>
<sequence>MDPHSRFSRFNSRQTKAGPVVSASRYMDQPKPRLVLDDLSTKKGPKSPSAHRRSSSASSTSVLYGERPTVTNSRVKQDEQFRKDMHLAFVNNALHMKTMGISEPFDQLVDQFNPRKITQVSSDAPSPAPQLRLWILALSHAVSRLERVHSALVEAIVNMPWTTMDTSFVKSYTNFICMLVSARPEYLSLVLGRIAQGLTLQSGLQALDSGLPESSSRPLTRRMVYDRIHYLLRHLIALVPTCPSTLHPLLARNFPHKRQNQSEQVTYIRNLLRVTEYCPEIADRILSLIIDRAIQIDVEIQVELEELEEQLEADAEEQSQVFDLDPFDTVVGQDGESSDVEGEDDDDGEDNLSDLSSDAGGDADDDEDQEDVATDFKHIQGMVNKLDSILKVIFDHFNQTHASSDPVLPPLTSTPPSRADSPFMLTPTAELPRPFSPTTIEEGKALRRAQFHTLLSIFDRTILRTFKSRYTQFLVFWYSSLDPEFADLFQGMLVSKSLLEEDQPAVTRAAAASYIASFVSRAQFVDRDAARRVVQVLCNFLRARLDVFEAAQQMAQSMPGGQAVNMNVTQHGVFYAVTQAVFLIFCFRWRDLLEYQDEVDEFAPTQGPPKKWMPELDVIQRVVTSDLNPLKVCSSNVVMQFARVAHATGFVYCYSIMDANRRSDYAPSTPSAQTPGGRGPKGRPLVLQHSMTSELNTFFPFDPYKLPRSGSYIQGVYREWSSVAIDDEEEEEEEEEDEDEDDEEEGEEQADEEQVDAEGATDTQPVGIFINGAGAPSRPADDAYGLGESFGGMSISPARHEQLQQPLLVV</sequence>
<dbReference type="AlphaFoldDB" id="A0A371DMT9"/>
<evidence type="ECO:0000256" key="1">
    <source>
        <dbReference type="ARBA" id="ARBA00010098"/>
    </source>
</evidence>
<feature type="region of interest" description="Disordered" evidence="2">
    <location>
        <begin position="1"/>
        <end position="71"/>
    </location>
</feature>
<dbReference type="OrthoDB" id="26970at2759"/>
<dbReference type="STRING" id="139420.A0A371DMT9"/>
<gene>
    <name evidence="3" type="ORF">OH76DRAFT_1375126</name>
</gene>
<evidence type="ECO:0000313" key="4">
    <source>
        <dbReference type="Proteomes" id="UP000256964"/>
    </source>
</evidence>